<comment type="subcellular location">
    <subcellularLocation>
        <location evidence="1">Cytoplasm</location>
        <location evidence="1">Cytoskeleton</location>
    </subcellularLocation>
</comment>
<evidence type="ECO:0000256" key="6">
    <source>
        <dbReference type="ARBA" id="ARBA00049360"/>
    </source>
</evidence>
<evidence type="ECO:0000313" key="8">
    <source>
        <dbReference type="EMBL" id="OQS02610.1"/>
    </source>
</evidence>
<accession>A0A1V9ZXT7</accession>
<dbReference type="FunFam" id="3.30.420.40:FF:000148">
    <property type="entry name" value="Actin, alpha skeletal muscle"/>
    <property type="match status" value="1"/>
</dbReference>
<reference evidence="8 9" key="1">
    <citation type="journal article" date="2014" name="Genome Biol. Evol.">
        <title>The secreted proteins of Achlya hypogyna and Thraustotheca clavata identify the ancestral oomycete secretome and reveal gene acquisitions by horizontal gene transfer.</title>
        <authorList>
            <person name="Misner I."/>
            <person name="Blouin N."/>
            <person name="Leonard G."/>
            <person name="Richards T.A."/>
            <person name="Lane C.E."/>
        </authorList>
    </citation>
    <scope>NUCLEOTIDE SEQUENCE [LARGE SCALE GENOMIC DNA]</scope>
    <source>
        <strain evidence="8 9">ATCC 34112</strain>
    </source>
</reference>
<organism evidence="8 9">
    <name type="scientific">Thraustotheca clavata</name>
    <dbReference type="NCBI Taxonomy" id="74557"/>
    <lineage>
        <taxon>Eukaryota</taxon>
        <taxon>Sar</taxon>
        <taxon>Stramenopiles</taxon>
        <taxon>Oomycota</taxon>
        <taxon>Saprolegniomycetes</taxon>
        <taxon>Saprolegniales</taxon>
        <taxon>Achlyaceae</taxon>
        <taxon>Thraustotheca</taxon>
    </lineage>
</organism>
<dbReference type="SMART" id="SM00268">
    <property type="entry name" value="ACTIN"/>
    <property type="match status" value="1"/>
</dbReference>
<dbReference type="PANTHER" id="PTHR11937">
    <property type="entry name" value="ACTIN"/>
    <property type="match status" value="1"/>
</dbReference>
<sequence length="613" mass="68293">MSMSIVVPPLRRFAIESLLNPVHIKTEPLELRAMTFAKDLTGAYGLLDLRRDTQCFLSSCTRPATIGGLCRDHTCTMQGCRNISVIDGMCRYHGTGMDADEEGGALTTPRMKVETKRLSTSPVAKPMSSMNMIQPMSSKVYVRSRYCKVADCHKLRHKNGLCVAHGGGWYCKVEGCTKHSKAKGLCSAHGGIHYCRVEGCTKYRKKKGLCIAHGRDLFGRSDNRDMDELGAVVIDNGSGAIKIGFSGEDSPRGIFQSSLGVPRNPEWLVSHNGGLKPDRDYFVGKETLSVREHLEIVDPIQRGVITDWEAMERVWDYAFEHEMRMNPDAINMPVLFTMSPPTSKTQLEKIAQIMFESYKTSAFYSMQQCVLSLFASGRTRGIVLECGHGSSHAVPIFEGYALPHATLHLAVGGHDITKHLELLLNKNGYSLKSHHVSLFAGIKESLCFTRSDHESMPEEKSKPFELPDGSVVTINNDCRSKATDVLFDTTNLPDDHQAKNSKSLPELACQAISMCDKELQRDLKGAVVLAGGTTMIPGLSKRLHKEVTTKLQESEIRIVPDYTTRERGYNTHRKIAAWIGGSMLASLPTFKDIQITRQEWEEYHESILDRKCF</sequence>
<comment type="caution">
    <text evidence="8">The sequence shown here is derived from an EMBL/GenBank/DDBJ whole genome shotgun (WGS) entry which is preliminary data.</text>
</comment>
<protein>
    <submittedName>
        <fullName evidence="8">Actin</fullName>
    </submittedName>
</protein>
<keyword evidence="3" id="KW-0547">Nucleotide-binding</keyword>
<keyword evidence="5" id="KW-0206">Cytoskeleton</keyword>
<evidence type="ECO:0000256" key="2">
    <source>
        <dbReference type="ARBA" id="ARBA00022490"/>
    </source>
</evidence>
<keyword evidence="9" id="KW-1185">Reference proteome</keyword>
<dbReference type="OrthoDB" id="186060at2759"/>
<evidence type="ECO:0000256" key="1">
    <source>
        <dbReference type="ARBA" id="ARBA00004245"/>
    </source>
</evidence>
<evidence type="ECO:0000256" key="3">
    <source>
        <dbReference type="ARBA" id="ARBA00022741"/>
    </source>
</evidence>
<dbReference type="AlphaFoldDB" id="A0A1V9ZXT7"/>
<dbReference type="Pfam" id="PF00022">
    <property type="entry name" value="Actin"/>
    <property type="match status" value="1"/>
</dbReference>
<evidence type="ECO:0000256" key="5">
    <source>
        <dbReference type="ARBA" id="ARBA00023212"/>
    </source>
</evidence>
<dbReference type="Gene3D" id="3.90.640.10">
    <property type="entry name" value="Actin, Chain A, domain 4"/>
    <property type="match status" value="1"/>
</dbReference>
<proteinExistence type="inferred from homology"/>
<dbReference type="GO" id="GO:0005856">
    <property type="term" value="C:cytoskeleton"/>
    <property type="evidence" value="ECO:0007669"/>
    <property type="project" value="UniProtKB-SubCell"/>
</dbReference>
<dbReference type="EMBL" id="JNBS01001104">
    <property type="protein sequence ID" value="OQS02610.1"/>
    <property type="molecule type" value="Genomic_DNA"/>
</dbReference>
<dbReference type="Proteomes" id="UP000243217">
    <property type="component" value="Unassembled WGS sequence"/>
</dbReference>
<evidence type="ECO:0000256" key="4">
    <source>
        <dbReference type="ARBA" id="ARBA00022840"/>
    </source>
</evidence>
<evidence type="ECO:0000256" key="7">
    <source>
        <dbReference type="RuleBase" id="RU000487"/>
    </source>
</evidence>
<dbReference type="PRINTS" id="PR00190">
    <property type="entry name" value="ACTIN"/>
</dbReference>
<dbReference type="SUPFAM" id="SSF53067">
    <property type="entry name" value="Actin-like ATPase domain"/>
    <property type="match status" value="2"/>
</dbReference>
<dbReference type="InterPro" id="IPR004000">
    <property type="entry name" value="Actin"/>
</dbReference>
<keyword evidence="4" id="KW-0067">ATP-binding</keyword>
<evidence type="ECO:0000313" key="9">
    <source>
        <dbReference type="Proteomes" id="UP000243217"/>
    </source>
</evidence>
<name>A0A1V9ZXT7_9STRA</name>
<keyword evidence="2" id="KW-0963">Cytoplasm</keyword>
<dbReference type="InterPro" id="IPR043129">
    <property type="entry name" value="ATPase_NBD"/>
</dbReference>
<comment type="similarity">
    <text evidence="7">Belongs to the actin family.</text>
</comment>
<dbReference type="GO" id="GO:0005524">
    <property type="term" value="F:ATP binding"/>
    <property type="evidence" value="ECO:0007669"/>
    <property type="project" value="UniProtKB-KW"/>
</dbReference>
<gene>
    <name evidence="8" type="ORF">THRCLA_05030</name>
</gene>
<comment type="catalytic activity">
    <reaction evidence="6">
        <text>ATP + H2O = ADP + phosphate + H(+)</text>
        <dbReference type="Rhea" id="RHEA:13065"/>
        <dbReference type="ChEBI" id="CHEBI:15377"/>
        <dbReference type="ChEBI" id="CHEBI:15378"/>
        <dbReference type="ChEBI" id="CHEBI:30616"/>
        <dbReference type="ChEBI" id="CHEBI:43474"/>
        <dbReference type="ChEBI" id="CHEBI:456216"/>
    </reaction>
</comment>
<dbReference type="Gene3D" id="3.30.420.40">
    <property type="match status" value="2"/>
</dbReference>
<dbReference type="STRING" id="74557.A0A1V9ZXT7"/>